<evidence type="ECO:0000256" key="6">
    <source>
        <dbReference type="SAM" id="SignalP"/>
    </source>
</evidence>
<evidence type="ECO:0000256" key="5">
    <source>
        <dbReference type="ARBA" id="ARBA00023288"/>
    </source>
</evidence>
<dbReference type="AlphaFoldDB" id="A0A4R1R043"/>
<organism evidence="7 8">
    <name type="scientific">Hydrogenispora ethanolica</name>
    <dbReference type="NCBI Taxonomy" id="1082276"/>
    <lineage>
        <taxon>Bacteria</taxon>
        <taxon>Bacillati</taxon>
        <taxon>Bacillota</taxon>
        <taxon>Hydrogenispora</taxon>
    </lineage>
</organism>
<dbReference type="RefSeq" id="WP_132016781.1">
    <property type="nucleotide sequence ID" value="NZ_SLUN01000041.1"/>
</dbReference>
<dbReference type="Gene3D" id="3.40.190.10">
    <property type="entry name" value="Periplasmic binding protein-like II"/>
    <property type="match status" value="2"/>
</dbReference>
<evidence type="ECO:0000313" key="8">
    <source>
        <dbReference type="Proteomes" id="UP000295008"/>
    </source>
</evidence>
<proteinExistence type="predicted"/>
<evidence type="ECO:0000256" key="2">
    <source>
        <dbReference type="ARBA" id="ARBA00022729"/>
    </source>
</evidence>
<keyword evidence="3" id="KW-0472">Membrane</keyword>
<evidence type="ECO:0000256" key="1">
    <source>
        <dbReference type="ARBA" id="ARBA00022475"/>
    </source>
</evidence>
<name>A0A4R1R043_HYDET</name>
<dbReference type="Proteomes" id="UP000295008">
    <property type="component" value="Unassembled WGS sequence"/>
</dbReference>
<evidence type="ECO:0000256" key="3">
    <source>
        <dbReference type="ARBA" id="ARBA00023136"/>
    </source>
</evidence>
<dbReference type="PANTHER" id="PTHR43649">
    <property type="entry name" value="ARABINOSE-BINDING PROTEIN-RELATED"/>
    <property type="match status" value="1"/>
</dbReference>
<dbReference type="SUPFAM" id="SSF53850">
    <property type="entry name" value="Periplasmic binding protein-like II"/>
    <property type="match status" value="1"/>
</dbReference>
<comment type="caution">
    <text evidence="7">The sequence shown here is derived from an EMBL/GenBank/DDBJ whole genome shotgun (WGS) entry which is preliminary data.</text>
</comment>
<evidence type="ECO:0000313" key="7">
    <source>
        <dbReference type="EMBL" id="TCL58644.1"/>
    </source>
</evidence>
<dbReference type="PANTHER" id="PTHR43649:SF33">
    <property type="entry name" value="POLYGALACTURONAN_RHAMNOGALACTURONAN-BINDING PROTEIN YTCQ"/>
    <property type="match status" value="1"/>
</dbReference>
<accession>A0A4R1R043</accession>
<gene>
    <name evidence="7" type="ORF">EDC14_104137</name>
</gene>
<keyword evidence="8" id="KW-1185">Reference proteome</keyword>
<dbReference type="EMBL" id="SLUN01000041">
    <property type="protein sequence ID" value="TCL58644.1"/>
    <property type="molecule type" value="Genomic_DNA"/>
</dbReference>
<keyword evidence="1" id="KW-1003">Cell membrane</keyword>
<feature type="chain" id="PRO_5020303714" evidence="6">
    <location>
        <begin position="26"/>
        <end position="427"/>
    </location>
</feature>
<evidence type="ECO:0000256" key="4">
    <source>
        <dbReference type="ARBA" id="ARBA00023139"/>
    </source>
</evidence>
<protein>
    <submittedName>
        <fullName evidence="7">Raffinose/stachyose/melibiose transport system substrate-binding protein</fullName>
    </submittedName>
</protein>
<feature type="signal peptide" evidence="6">
    <location>
        <begin position="1"/>
        <end position="25"/>
    </location>
</feature>
<reference evidence="7 8" key="1">
    <citation type="submission" date="2019-03" db="EMBL/GenBank/DDBJ databases">
        <title>Genomic Encyclopedia of Type Strains, Phase IV (KMG-IV): sequencing the most valuable type-strain genomes for metagenomic binning, comparative biology and taxonomic classification.</title>
        <authorList>
            <person name="Goeker M."/>
        </authorList>
    </citation>
    <scope>NUCLEOTIDE SEQUENCE [LARGE SCALE GENOMIC DNA]</scope>
    <source>
        <strain evidence="7 8">LX-B</strain>
    </source>
</reference>
<dbReference type="Pfam" id="PF01547">
    <property type="entry name" value="SBP_bac_1"/>
    <property type="match status" value="1"/>
</dbReference>
<keyword evidence="2 6" id="KW-0732">Signal</keyword>
<dbReference type="InterPro" id="IPR006059">
    <property type="entry name" value="SBP"/>
</dbReference>
<dbReference type="InterPro" id="IPR050490">
    <property type="entry name" value="Bact_solute-bd_prot1"/>
</dbReference>
<keyword evidence="5" id="KW-0449">Lipoprotein</keyword>
<sequence>MVRKLMSLLIVCALALSLAAGWTLAAPKEVKLTMSYAGGDPLTKQLIHDIVTAFMKANPHIKIEEFPSGSGAYTDFLKVKDSVGEFPDVVEMRDTALFVRAGKLAPLPRDIANLFTTTIPVYGTVYTAPMVGLNTSGIMYNKKFFKQNGFTEPKTYGEFLQLCEKIKAKGVAPLVIGMKDIWHIGFWFSKYWLDEIGIKNPNWIADRYAGKVKFTDPDFAKAMNGLIDLFKKGYVEPGYMSTSESQCPAILISGKAAMYYFGTNVFKQLQDADPSFEYGWFFIPDAKGKFNIMGGPTSQGWALSAECAKEPAKYKAGAQFIKFFFSKRQYAYFLKNMNAFPTTKAKVTWKMTPNMKEVFQYYTGSKYPKGLNWNNGTGMNELPPAFRNYTYKLIQEMSLNMYSVEEGLKKMDAEWANEVKDFNPAKK</sequence>
<dbReference type="OrthoDB" id="9798191at2"/>
<keyword evidence="4" id="KW-0564">Palmitate</keyword>